<evidence type="ECO:0000259" key="5">
    <source>
        <dbReference type="Pfam" id="PF00501"/>
    </source>
</evidence>
<dbReference type="GO" id="GO:0016874">
    <property type="term" value="F:ligase activity"/>
    <property type="evidence" value="ECO:0007669"/>
    <property type="project" value="UniProtKB-KW"/>
</dbReference>
<dbReference type="CDD" id="cd05918">
    <property type="entry name" value="A_NRPS_SidN3_like"/>
    <property type="match status" value="1"/>
</dbReference>
<dbReference type="AlphaFoldDB" id="A0AAJ0HCK5"/>
<keyword evidence="3" id="KW-0436">Ligase</keyword>
<name>A0AAJ0HCK5_9PEZI</name>
<gene>
    <name evidence="6" type="ORF">B0T25DRAFT_462193</name>
</gene>
<keyword evidence="1" id="KW-0596">Phosphopantetheine</keyword>
<feature type="domain" description="AMP-dependent synthetase/ligase" evidence="5">
    <location>
        <begin position="297"/>
        <end position="636"/>
    </location>
</feature>
<feature type="compositionally biased region" description="Polar residues" evidence="4">
    <location>
        <begin position="1"/>
        <end position="15"/>
    </location>
</feature>
<reference evidence="6" key="2">
    <citation type="submission" date="2023-06" db="EMBL/GenBank/DDBJ databases">
        <authorList>
            <consortium name="Lawrence Berkeley National Laboratory"/>
            <person name="Haridas S."/>
            <person name="Hensen N."/>
            <person name="Bonometti L."/>
            <person name="Westerberg I."/>
            <person name="Brannstrom I.O."/>
            <person name="Guillou S."/>
            <person name="Cros-Aarteil S."/>
            <person name="Calhoun S."/>
            <person name="Kuo A."/>
            <person name="Mondo S."/>
            <person name="Pangilinan J."/>
            <person name="Riley R."/>
            <person name="Labutti K."/>
            <person name="Andreopoulos B."/>
            <person name="Lipzen A."/>
            <person name="Chen C."/>
            <person name="Yanf M."/>
            <person name="Daum C."/>
            <person name="Ng V."/>
            <person name="Clum A."/>
            <person name="Steindorff A."/>
            <person name="Ohm R."/>
            <person name="Martin F."/>
            <person name="Silar P."/>
            <person name="Natvig D."/>
            <person name="Lalanne C."/>
            <person name="Gautier V."/>
            <person name="Ament-Velasquez S.L."/>
            <person name="Kruys A."/>
            <person name="Hutchinson M.I."/>
            <person name="Powell A.J."/>
            <person name="Barry K."/>
            <person name="Miller A.N."/>
            <person name="Grigoriev I.V."/>
            <person name="Debuchy R."/>
            <person name="Gladieux P."/>
            <person name="Thoren M.H."/>
            <person name="Johannesson H."/>
        </authorList>
    </citation>
    <scope>NUCLEOTIDE SEQUENCE</scope>
    <source>
        <strain evidence="6">CBS 955.72</strain>
    </source>
</reference>
<sequence>MAPSHTSKPGGTNPDQFPPCLFPALNHSQQPPLPPVTEPASRFGSISEAKFLVSRQGWHASDHRIDMPTVCKAAWMLTLQCFVQTDILCFAYQEATAAGDARTTDPDNVAISREHTRPGCSNSLVLYLTRIDIEEDVSGFLWRLERSPRSTMVAVPLGHEIQVVGGQSAAGDFSNTILYYKGHDNRAELRAPRVTDGNQPDVSMDIVASVAEESTGRVSAVIEFRRAYTSQEMATSVLRTFQHIASQMIDVEMAAPHRTARLRDIDVCSGHSWRLIQQLTASTSQPEEQCLHDIIVAQCRRHPNRTAVSSADGDVLTYGELDDLSQRLAHRLVQLDVRPETFVLSCFEKSMWAVVARLAILRAGGAYISVHAANPPAYLGSAISRTRARVLICEPRHAHLFRHSVPTIVEVTPDILRSFPASRRGPVCDTVRAGNACLVLFTSGSTGKPKGIVQTHRSYATAIRDYIKNLALDASTRFLSFDDYAFDISNLEFMVPLVTGGCCCVPGPMRTVQDLARNINILGANAAFLTPTVAVKLDPADVPSLRILCVGGEPLPAELTSKWMASGTQLINQYGMGEAAICCCYNDNISPGQANVGKPASGAVFVVDVASPDRLLPVGAVGELLMEGPHLARGYLDQAAARGTEAAFLETPPGWMAEMHPVRASAGARPQLYRSGDLGRWNHDGTIDYVGRKDCILKLDGCRIDALEVEHQARKRLLPQDTIVIDILGLIDGQEDPVLAAFLYFEDHSASAVRAPAATPRAAAPPREPSVIDVAAGSYAAAKVAEIKEAIADFLPAYMVPALFLQLSHVPQTASKKTDRKLIHHVGQKYHLGQKAERGRSPVHAYIAQLLPN</sequence>
<keyword evidence="2" id="KW-0597">Phosphoprotein</keyword>
<proteinExistence type="predicted"/>
<dbReference type="Gene3D" id="3.40.50.12780">
    <property type="entry name" value="N-terminal domain of ligase-like"/>
    <property type="match status" value="1"/>
</dbReference>
<evidence type="ECO:0000256" key="4">
    <source>
        <dbReference type="SAM" id="MobiDB-lite"/>
    </source>
</evidence>
<dbReference type="GO" id="GO:0044550">
    <property type="term" value="P:secondary metabolite biosynthetic process"/>
    <property type="evidence" value="ECO:0007669"/>
    <property type="project" value="TreeGrafter"/>
</dbReference>
<dbReference type="Proteomes" id="UP001275084">
    <property type="component" value="Unassembled WGS sequence"/>
</dbReference>
<dbReference type="PANTHER" id="PTHR45527:SF3">
    <property type="entry name" value="SIDEROPHORE SYNTHETASE (EUROFUNG)"/>
    <property type="match status" value="1"/>
</dbReference>
<dbReference type="Pfam" id="PF00501">
    <property type="entry name" value="AMP-binding"/>
    <property type="match status" value="1"/>
</dbReference>
<dbReference type="SUPFAM" id="SSF56801">
    <property type="entry name" value="Acetyl-CoA synthetase-like"/>
    <property type="match status" value="1"/>
</dbReference>
<dbReference type="GO" id="GO:0005737">
    <property type="term" value="C:cytoplasm"/>
    <property type="evidence" value="ECO:0007669"/>
    <property type="project" value="TreeGrafter"/>
</dbReference>
<reference evidence="6" key="1">
    <citation type="journal article" date="2023" name="Mol. Phylogenet. Evol.">
        <title>Genome-scale phylogeny and comparative genomics of the fungal order Sordariales.</title>
        <authorList>
            <person name="Hensen N."/>
            <person name="Bonometti L."/>
            <person name="Westerberg I."/>
            <person name="Brannstrom I.O."/>
            <person name="Guillou S."/>
            <person name="Cros-Aarteil S."/>
            <person name="Calhoun S."/>
            <person name="Haridas S."/>
            <person name="Kuo A."/>
            <person name="Mondo S."/>
            <person name="Pangilinan J."/>
            <person name="Riley R."/>
            <person name="LaButti K."/>
            <person name="Andreopoulos B."/>
            <person name="Lipzen A."/>
            <person name="Chen C."/>
            <person name="Yan M."/>
            <person name="Daum C."/>
            <person name="Ng V."/>
            <person name="Clum A."/>
            <person name="Steindorff A."/>
            <person name="Ohm R.A."/>
            <person name="Martin F."/>
            <person name="Silar P."/>
            <person name="Natvig D.O."/>
            <person name="Lalanne C."/>
            <person name="Gautier V."/>
            <person name="Ament-Velasquez S.L."/>
            <person name="Kruys A."/>
            <person name="Hutchinson M.I."/>
            <person name="Powell A.J."/>
            <person name="Barry K."/>
            <person name="Miller A.N."/>
            <person name="Grigoriev I.V."/>
            <person name="Debuchy R."/>
            <person name="Gladieux P."/>
            <person name="Hiltunen Thoren M."/>
            <person name="Johannesson H."/>
        </authorList>
    </citation>
    <scope>NUCLEOTIDE SEQUENCE</scope>
    <source>
        <strain evidence="6">CBS 955.72</strain>
    </source>
</reference>
<accession>A0AAJ0HCK5</accession>
<keyword evidence="7" id="KW-1185">Reference proteome</keyword>
<dbReference type="GO" id="GO:0043041">
    <property type="term" value="P:amino acid activation for nonribosomal peptide biosynthetic process"/>
    <property type="evidence" value="ECO:0007669"/>
    <property type="project" value="TreeGrafter"/>
</dbReference>
<dbReference type="SUPFAM" id="SSF52777">
    <property type="entry name" value="CoA-dependent acyltransferases"/>
    <property type="match status" value="1"/>
</dbReference>
<dbReference type="InterPro" id="IPR042099">
    <property type="entry name" value="ANL_N_sf"/>
</dbReference>
<dbReference type="InterPro" id="IPR000873">
    <property type="entry name" value="AMP-dep_synth/lig_dom"/>
</dbReference>
<dbReference type="PANTHER" id="PTHR45527">
    <property type="entry name" value="NONRIBOSOMAL PEPTIDE SYNTHETASE"/>
    <property type="match status" value="1"/>
</dbReference>
<evidence type="ECO:0000313" key="7">
    <source>
        <dbReference type="Proteomes" id="UP001275084"/>
    </source>
</evidence>
<evidence type="ECO:0000256" key="1">
    <source>
        <dbReference type="ARBA" id="ARBA00022450"/>
    </source>
</evidence>
<dbReference type="InterPro" id="IPR020845">
    <property type="entry name" value="AMP-binding_CS"/>
</dbReference>
<evidence type="ECO:0000313" key="6">
    <source>
        <dbReference type="EMBL" id="KAK3346860.1"/>
    </source>
</evidence>
<evidence type="ECO:0000256" key="3">
    <source>
        <dbReference type="ARBA" id="ARBA00022598"/>
    </source>
</evidence>
<dbReference type="EMBL" id="JAUIQD010000006">
    <property type="protein sequence ID" value="KAK3346860.1"/>
    <property type="molecule type" value="Genomic_DNA"/>
</dbReference>
<dbReference type="InterPro" id="IPR045851">
    <property type="entry name" value="AMP-bd_C_sf"/>
</dbReference>
<feature type="region of interest" description="Disordered" evidence="4">
    <location>
        <begin position="1"/>
        <end position="40"/>
    </location>
</feature>
<dbReference type="Gene3D" id="3.30.300.30">
    <property type="match status" value="1"/>
</dbReference>
<dbReference type="GO" id="GO:0031177">
    <property type="term" value="F:phosphopantetheine binding"/>
    <property type="evidence" value="ECO:0007669"/>
    <property type="project" value="TreeGrafter"/>
</dbReference>
<comment type="caution">
    <text evidence="6">The sequence shown here is derived from an EMBL/GenBank/DDBJ whole genome shotgun (WGS) entry which is preliminary data.</text>
</comment>
<protein>
    <recommendedName>
        <fullName evidence="5">AMP-dependent synthetase/ligase domain-containing protein</fullName>
    </recommendedName>
</protein>
<organism evidence="6 7">
    <name type="scientific">Lasiosphaeria hispida</name>
    <dbReference type="NCBI Taxonomy" id="260671"/>
    <lineage>
        <taxon>Eukaryota</taxon>
        <taxon>Fungi</taxon>
        <taxon>Dikarya</taxon>
        <taxon>Ascomycota</taxon>
        <taxon>Pezizomycotina</taxon>
        <taxon>Sordariomycetes</taxon>
        <taxon>Sordariomycetidae</taxon>
        <taxon>Sordariales</taxon>
        <taxon>Lasiosphaeriaceae</taxon>
        <taxon>Lasiosphaeria</taxon>
    </lineage>
</organism>
<dbReference type="PROSITE" id="PS00455">
    <property type="entry name" value="AMP_BINDING"/>
    <property type="match status" value="1"/>
</dbReference>
<evidence type="ECO:0000256" key="2">
    <source>
        <dbReference type="ARBA" id="ARBA00022553"/>
    </source>
</evidence>